<name>A0A9W6VE17_9PSEU</name>
<comment type="caution">
    <text evidence="1">The sequence shown here is derived from an EMBL/GenBank/DDBJ whole genome shotgun (WGS) entry which is preliminary data.</text>
</comment>
<reference evidence="1" key="1">
    <citation type="submission" date="2023-03" db="EMBL/GenBank/DDBJ databases">
        <title>Amycolatopsis taiwanensis NBRC 103393.</title>
        <authorList>
            <person name="Ichikawa N."/>
            <person name="Sato H."/>
            <person name="Tonouchi N."/>
        </authorList>
    </citation>
    <scope>NUCLEOTIDE SEQUENCE</scope>
    <source>
        <strain evidence="1">NBRC 103393</strain>
    </source>
</reference>
<keyword evidence="2" id="KW-1185">Reference proteome</keyword>
<dbReference type="EMBL" id="BSTI01000010">
    <property type="protein sequence ID" value="GLY67958.1"/>
    <property type="molecule type" value="Genomic_DNA"/>
</dbReference>
<evidence type="ECO:0000313" key="2">
    <source>
        <dbReference type="Proteomes" id="UP001165136"/>
    </source>
</evidence>
<protein>
    <submittedName>
        <fullName evidence="1">Uncharacterized protein</fullName>
    </submittedName>
</protein>
<dbReference type="AlphaFoldDB" id="A0A9W6VE17"/>
<evidence type="ECO:0000313" key="1">
    <source>
        <dbReference type="EMBL" id="GLY67958.1"/>
    </source>
</evidence>
<sequence length="72" mass="7703">MANQSCTGIRHSTTRYVMDFSVRWSNGLDTLTGDAREIGDALSRVSKAYRAVNEATARSLPTDPGLGAVDDG</sequence>
<accession>A0A9W6VE17</accession>
<proteinExistence type="predicted"/>
<gene>
    <name evidence="1" type="ORF">Atai01_45770</name>
</gene>
<organism evidence="1 2">
    <name type="scientific">Amycolatopsis taiwanensis</name>
    <dbReference type="NCBI Taxonomy" id="342230"/>
    <lineage>
        <taxon>Bacteria</taxon>
        <taxon>Bacillati</taxon>
        <taxon>Actinomycetota</taxon>
        <taxon>Actinomycetes</taxon>
        <taxon>Pseudonocardiales</taxon>
        <taxon>Pseudonocardiaceae</taxon>
        <taxon>Amycolatopsis</taxon>
    </lineage>
</organism>
<dbReference type="Proteomes" id="UP001165136">
    <property type="component" value="Unassembled WGS sequence"/>
</dbReference>